<protein>
    <submittedName>
        <fullName evidence="2">Uncharacterized protein</fullName>
    </submittedName>
</protein>
<organism evidence="2 3">
    <name type="scientific">Strigamia maritima</name>
    <name type="common">European centipede</name>
    <name type="synonym">Geophilus maritimus</name>
    <dbReference type="NCBI Taxonomy" id="126957"/>
    <lineage>
        <taxon>Eukaryota</taxon>
        <taxon>Metazoa</taxon>
        <taxon>Ecdysozoa</taxon>
        <taxon>Arthropoda</taxon>
        <taxon>Myriapoda</taxon>
        <taxon>Chilopoda</taxon>
        <taxon>Pleurostigmophora</taxon>
        <taxon>Geophilomorpha</taxon>
        <taxon>Linotaeniidae</taxon>
        <taxon>Strigamia</taxon>
    </lineage>
</organism>
<dbReference type="EnsemblMetazoa" id="SMAR008739-RA">
    <property type="protein sequence ID" value="SMAR008739-PA"/>
    <property type="gene ID" value="SMAR008739"/>
</dbReference>
<evidence type="ECO:0000256" key="1">
    <source>
        <dbReference type="SAM" id="MobiDB-lite"/>
    </source>
</evidence>
<dbReference type="EMBL" id="JH431850">
    <property type="status" value="NOT_ANNOTATED_CDS"/>
    <property type="molecule type" value="Genomic_DNA"/>
</dbReference>
<evidence type="ECO:0000313" key="2">
    <source>
        <dbReference type="EnsemblMetazoa" id="SMAR008739-PA"/>
    </source>
</evidence>
<dbReference type="AlphaFoldDB" id="T1J541"/>
<accession>T1J541</accession>
<dbReference type="HOGENOM" id="CLU_744585_0_0_1"/>
<evidence type="ECO:0000313" key="3">
    <source>
        <dbReference type="Proteomes" id="UP000014500"/>
    </source>
</evidence>
<dbReference type="Proteomes" id="UP000014500">
    <property type="component" value="Unassembled WGS sequence"/>
</dbReference>
<sequence>MSEEEPVSEVVADEGGRKGPAKCFGGAPKRGSLIRVGFPCRTTGTARPTGVFACMGGYKKDLPCAPPLVGAGGGLPPGASGGVPGGDAFPPQGGALTKTCGVKAQFTGEIVIKKDVPPRPPGATQGGNKSAGKVKTCGSCEPILVCCPRRCPSPTHHHQAPMCQVPVFPNQPEITEVCRRILRSRGPDSSRYHPDCPCVCPTMDICEDDYEIGARDYEAPERLLHPGEEERFETVRTREEIVLDPQDDQCCHTQVLCDDQCAKYVRTEDTFRRTRCYNPPAECYPPPVLYCQPEVGCIRQCQECPPRCPGCWEGPPCWNDCCTNPTWARTLDCCQETPTCSPPCNPPAFSPQTEAPIPHYTQNVTSFPCGSN</sequence>
<reference evidence="3" key="1">
    <citation type="submission" date="2011-05" db="EMBL/GenBank/DDBJ databases">
        <authorList>
            <person name="Richards S.R."/>
            <person name="Qu J."/>
            <person name="Jiang H."/>
            <person name="Jhangiani S.N."/>
            <person name="Agravi P."/>
            <person name="Goodspeed R."/>
            <person name="Gross S."/>
            <person name="Mandapat C."/>
            <person name="Jackson L."/>
            <person name="Mathew T."/>
            <person name="Pu L."/>
            <person name="Thornton R."/>
            <person name="Saada N."/>
            <person name="Wilczek-Boney K.B."/>
            <person name="Lee S."/>
            <person name="Kovar C."/>
            <person name="Wu Y."/>
            <person name="Scherer S.E."/>
            <person name="Worley K.C."/>
            <person name="Muzny D.M."/>
            <person name="Gibbs R."/>
        </authorList>
    </citation>
    <scope>NUCLEOTIDE SEQUENCE</scope>
    <source>
        <strain evidence="3">Brora</strain>
    </source>
</reference>
<reference evidence="2" key="2">
    <citation type="submission" date="2015-02" db="UniProtKB">
        <authorList>
            <consortium name="EnsemblMetazoa"/>
        </authorList>
    </citation>
    <scope>IDENTIFICATION</scope>
</reference>
<keyword evidence="3" id="KW-1185">Reference proteome</keyword>
<proteinExistence type="predicted"/>
<name>T1J541_STRMM</name>
<feature type="region of interest" description="Disordered" evidence="1">
    <location>
        <begin position="1"/>
        <end position="24"/>
    </location>
</feature>